<gene>
    <name evidence="1" type="primary">CG34210-RA</name>
</gene>
<dbReference type="ExpressionAtlas" id="A1A6T8">
    <property type="expression patterns" value="baseline and differential"/>
</dbReference>
<name>A1A6T8_DROME</name>
<dbReference type="EMBL" id="BT029609">
    <property type="protein sequence ID" value="ABL75668.2"/>
    <property type="molecule type" value="mRNA"/>
</dbReference>
<dbReference type="OrthoDB" id="7802791at2759"/>
<dbReference type="AlphaFoldDB" id="A1A6T8"/>
<reference evidence="1" key="2">
    <citation type="submission" date="2009-01" db="EMBL/GenBank/DDBJ databases">
        <authorList>
            <person name="Carlson J."/>
            <person name="Booth B."/>
            <person name="Frise E."/>
            <person name="Park S."/>
            <person name="Wan K."/>
            <person name="Yu C."/>
            <person name="Celniker S."/>
        </authorList>
    </citation>
    <scope>NUCLEOTIDE SEQUENCE</scope>
</reference>
<dbReference type="Bgee" id="FBgn0085239">
    <property type="expression patterns" value="Expressed in early-mid elongation-stage spermatid (Drosophila) in testis and 20 other cell types or tissues"/>
</dbReference>
<proteinExistence type="evidence at transcript level"/>
<reference evidence="1" key="1">
    <citation type="submission" date="2006-12" db="EMBL/GenBank/DDBJ databases">
        <authorList>
            <person name="Stapleton M."/>
            <person name="Carlson J."/>
            <person name="Frise E."/>
            <person name="Kapadia B."/>
            <person name="Park S."/>
            <person name="Wan K."/>
            <person name="Yu C."/>
            <person name="Celniker S."/>
        </authorList>
    </citation>
    <scope>NUCLEOTIDE SEQUENCE</scope>
</reference>
<dbReference type="HOGENOM" id="CLU_168498_0_0_1"/>
<sequence length="106" mass="12202">TRCFVYYQVERKMKKSGDFLSLLNNRDLLKTPSGNSIVNFLVKPMSVEMNTADNLITGARRQRMMELFQEDRAWEAAELSRFGLSCIKAPDCYPCCTPFECSKAKF</sequence>
<evidence type="ECO:0000313" key="1">
    <source>
        <dbReference type="EMBL" id="ABL75668.2"/>
    </source>
</evidence>
<protein>
    <submittedName>
        <fullName evidence="1">IP17056p</fullName>
    </submittedName>
</protein>
<accession>A1A6T8</accession>
<feature type="non-terminal residue" evidence="1">
    <location>
        <position position="1"/>
    </location>
</feature>
<organism evidence="1">
    <name type="scientific">Drosophila melanogaster</name>
    <name type="common">Fruit fly</name>
    <dbReference type="NCBI Taxonomy" id="7227"/>
    <lineage>
        <taxon>Eukaryota</taxon>
        <taxon>Metazoa</taxon>
        <taxon>Ecdysozoa</taxon>
        <taxon>Arthropoda</taxon>
        <taxon>Hexapoda</taxon>
        <taxon>Insecta</taxon>
        <taxon>Pterygota</taxon>
        <taxon>Neoptera</taxon>
        <taxon>Endopterygota</taxon>
        <taxon>Diptera</taxon>
        <taxon>Brachycera</taxon>
        <taxon>Muscomorpha</taxon>
        <taxon>Ephydroidea</taxon>
        <taxon>Drosophilidae</taxon>
        <taxon>Drosophila</taxon>
        <taxon>Sophophora</taxon>
    </lineage>
</organism>
<dbReference type="VEuPathDB" id="VectorBase:FBgn0085239"/>